<feature type="transmembrane region" description="Helical" evidence="6">
    <location>
        <begin position="45"/>
        <end position="70"/>
    </location>
</feature>
<sequence length="618" mass="68849">MGVLKIDMLLLPVKSHYFLYFTALACALPFRTVFAKQLGLSATAVGVIFLSVPFFKILTNPLIGLIVDFFKKFKLTIAILMIIIGVTHVLMVFIPPVKIEAELKNNLQISVEYTCDDSILSGSRPHLQVFSKLKNENGDSVTNLICEIMCKKRSTLSSKSETRNENCEESITGVLKIILRTIDYQLDVSLANESFITLKNSTKMLVSAEGNWNSQFQSENVINIQDLTINRTSNYTESIKSSKGKNYHTFFAQNIFAAENMEQQINCPCKERLDCITTKCNLVEDAEEMKPVQNNEFFSLQFWSLFVLIAASSTTFSAIFFLIDAVCYEILNDKKADYGYQRLWGTIGWGVGALAGGYINQLSSPDPSNIDYSLSFYLLGFLSLVDLIPVLKLKVDNVKYSSQICKDVWSLLCRTDIAINVFMVFTIGVLSGLIWNYQFWFMVEIGASQGLLGLSQIVECVFSELPCFLISGWVIRKIGYENCNSLTLLCFGLRYLCFAFMWDPWMTLPVSLLAGPTFGIFFASMTMYGKTKAPPGTEASVQALLSMSFEGVGAGTGCILGGIGIDELGSRKTFLYSAVASFVLLVINILLHVFIMRRLNKGSPAKADSLTKEQTSQV</sequence>
<dbReference type="GO" id="GO:0016020">
    <property type="term" value="C:membrane"/>
    <property type="evidence" value="ECO:0007669"/>
    <property type="project" value="UniProtKB-SubCell"/>
</dbReference>
<evidence type="ECO:0000259" key="7">
    <source>
        <dbReference type="Pfam" id="PF12832"/>
    </source>
</evidence>
<evidence type="ECO:0000313" key="8">
    <source>
        <dbReference type="EMBL" id="GFS57316.1"/>
    </source>
</evidence>
<keyword evidence="3 6" id="KW-0812">Transmembrane</keyword>
<evidence type="ECO:0000313" key="9">
    <source>
        <dbReference type="Proteomes" id="UP000887013"/>
    </source>
</evidence>
<name>A0A8X6IS91_NEPPI</name>
<evidence type="ECO:0000256" key="3">
    <source>
        <dbReference type="ARBA" id="ARBA00022692"/>
    </source>
</evidence>
<dbReference type="Pfam" id="PF12832">
    <property type="entry name" value="MFS_1_like"/>
    <property type="match status" value="1"/>
</dbReference>
<accession>A0A8X6IS91</accession>
<evidence type="ECO:0000256" key="6">
    <source>
        <dbReference type="SAM" id="Phobius"/>
    </source>
</evidence>
<feature type="transmembrane region" description="Helical" evidence="6">
    <location>
        <begin position="486"/>
        <end position="502"/>
    </location>
</feature>
<feature type="transmembrane region" description="Helical" evidence="6">
    <location>
        <begin position="411"/>
        <end position="434"/>
    </location>
</feature>
<feature type="transmembrane region" description="Helical" evidence="6">
    <location>
        <begin position="343"/>
        <end position="360"/>
    </location>
</feature>
<gene>
    <name evidence="8" type="primary">NCL1_29031</name>
    <name evidence="8" type="ORF">NPIL_508541</name>
</gene>
<dbReference type="InterPro" id="IPR051717">
    <property type="entry name" value="MFS_MFSD6"/>
</dbReference>
<feature type="domain" description="Major facilitator superfamily associated" evidence="7">
    <location>
        <begin position="13"/>
        <end position="575"/>
    </location>
</feature>
<dbReference type="Gene3D" id="1.20.1250.20">
    <property type="entry name" value="MFS general substrate transporter like domains"/>
    <property type="match status" value="3"/>
</dbReference>
<comment type="similarity">
    <text evidence="2">Belongs to the major facilitator superfamily. MFSD6 family.</text>
</comment>
<keyword evidence="9" id="KW-1185">Reference proteome</keyword>
<keyword evidence="5 6" id="KW-0472">Membrane</keyword>
<feature type="transmembrane region" description="Helical" evidence="6">
    <location>
        <begin position="372"/>
        <end position="391"/>
    </location>
</feature>
<dbReference type="OrthoDB" id="515887at2759"/>
<dbReference type="SUPFAM" id="SSF103473">
    <property type="entry name" value="MFS general substrate transporter"/>
    <property type="match status" value="1"/>
</dbReference>
<dbReference type="PROSITE" id="PS51257">
    <property type="entry name" value="PROKAR_LIPOPROTEIN"/>
    <property type="match status" value="1"/>
</dbReference>
<protein>
    <submittedName>
        <fullName evidence="8">Major facilitator superfamily domain-containing protein 6</fullName>
    </submittedName>
</protein>
<dbReference type="PANTHER" id="PTHR16172">
    <property type="entry name" value="MAJOR FACILITATOR SUPERFAMILY DOMAIN-CONTAINING PROTEIN 6-LIKE"/>
    <property type="match status" value="1"/>
</dbReference>
<feature type="transmembrane region" description="Helical" evidence="6">
    <location>
        <begin position="541"/>
        <end position="563"/>
    </location>
</feature>
<keyword evidence="4 6" id="KW-1133">Transmembrane helix</keyword>
<reference evidence="8" key="1">
    <citation type="submission" date="2020-08" db="EMBL/GenBank/DDBJ databases">
        <title>Multicomponent nature underlies the extraordinary mechanical properties of spider dragline silk.</title>
        <authorList>
            <person name="Kono N."/>
            <person name="Nakamura H."/>
            <person name="Mori M."/>
            <person name="Yoshida Y."/>
            <person name="Ohtoshi R."/>
            <person name="Malay A.D."/>
            <person name="Moran D.A.P."/>
            <person name="Tomita M."/>
            <person name="Numata K."/>
            <person name="Arakawa K."/>
        </authorList>
    </citation>
    <scope>NUCLEOTIDE SEQUENCE</scope>
</reference>
<dbReference type="InterPro" id="IPR024989">
    <property type="entry name" value="MFS_assoc_dom"/>
</dbReference>
<feature type="transmembrane region" description="Helical" evidence="6">
    <location>
        <begin position="508"/>
        <end position="529"/>
    </location>
</feature>
<dbReference type="EMBL" id="BMAW01092852">
    <property type="protein sequence ID" value="GFS57316.1"/>
    <property type="molecule type" value="Genomic_DNA"/>
</dbReference>
<dbReference type="Proteomes" id="UP000887013">
    <property type="component" value="Unassembled WGS sequence"/>
</dbReference>
<feature type="transmembrane region" description="Helical" evidence="6">
    <location>
        <begin position="302"/>
        <end position="331"/>
    </location>
</feature>
<feature type="transmembrane region" description="Helical" evidence="6">
    <location>
        <begin position="77"/>
        <end position="97"/>
    </location>
</feature>
<dbReference type="AlphaFoldDB" id="A0A8X6IS91"/>
<feature type="transmembrane region" description="Helical" evidence="6">
    <location>
        <begin position="454"/>
        <end position="474"/>
    </location>
</feature>
<evidence type="ECO:0000256" key="2">
    <source>
        <dbReference type="ARBA" id="ARBA00005241"/>
    </source>
</evidence>
<evidence type="ECO:0000256" key="1">
    <source>
        <dbReference type="ARBA" id="ARBA00004141"/>
    </source>
</evidence>
<proteinExistence type="inferred from homology"/>
<feature type="transmembrane region" description="Helical" evidence="6">
    <location>
        <begin position="575"/>
        <end position="596"/>
    </location>
</feature>
<evidence type="ECO:0000256" key="5">
    <source>
        <dbReference type="ARBA" id="ARBA00023136"/>
    </source>
</evidence>
<comment type="subcellular location">
    <subcellularLocation>
        <location evidence="1">Membrane</location>
        <topology evidence="1">Multi-pass membrane protein</topology>
    </subcellularLocation>
</comment>
<evidence type="ECO:0000256" key="4">
    <source>
        <dbReference type="ARBA" id="ARBA00022989"/>
    </source>
</evidence>
<dbReference type="PANTHER" id="PTHR16172:SF30">
    <property type="entry name" value="SUGAR BABY, ISOFORM C"/>
    <property type="match status" value="1"/>
</dbReference>
<comment type="caution">
    <text evidence="8">The sequence shown here is derived from an EMBL/GenBank/DDBJ whole genome shotgun (WGS) entry which is preliminary data.</text>
</comment>
<organism evidence="8 9">
    <name type="scientific">Nephila pilipes</name>
    <name type="common">Giant wood spider</name>
    <name type="synonym">Nephila maculata</name>
    <dbReference type="NCBI Taxonomy" id="299642"/>
    <lineage>
        <taxon>Eukaryota</taxon>
        <taxon>Metazoa</taxon>
        <taxon>Ecdysozoa</taxon>
        <taxon>Arthropoda</taxon>
        <taxon>Chelicerata</taxon>
        <taxon>Arachnida</taxon>
        <taxon>Araneae</taxon>
        <taxon>Araneomorphae</taxon>
        <taxon>Entelegynae</taxon>
        <taxon>Araneoidea</taxon>
        <taxon>Nephilidae</taxon>
        <taxon>Nephila</taxon>
    </lineage>
</organism>
<dbReference type="InterPro" id="IPR036259">
    <property type="entry name" value="MFS_trans_sf"/>
</dbReference>